<comment type="caution">
    <text evidence="1">The sequence shown here is derived from an EMBL/GenBank/DDBJ whole genome shotgun (WGS) entry which is preliminary data.</text>
</comment>
<dbReference type="Proteomes" id="UP000186176">
    <property type="component" value="Unassembled WGS sequence"/>
</dbReference>
<dbReference type="SFLD" id="SFLDS00032">
    <property type="entry name" value="Radical_SAM_3-amino-3-carboxyp"/>
    <property type="match status" value="1"/>
</dbReference>
<dbReference type="GO" id="GO:0090560">
    <property type="term" value="F:2-(3-amino-3-carboxypropyl)histidine synthase activity"/>
    <property type="evidence" value="ECO:0007669"/>
    <property type="project" value="InterPro"/>
</dbReference>
<gene>
    <name evidence="1" type="ORF">cubi_01145</name>
</gene>
<keyword evidence="2" id="KW-1185">Reference proteome</keyword>
<dbReference type="EMBL" id="LRBP01000012">
    <property type="protein sequence ID" value="OII74301.1"/>
    <property type="molecule type" value="Genomic_DNA"/>
</dbReference>
<dbReference type="InterPro" id="IPR042263">
    <property type="entry name" value="DPH1/DPH2_1"/>
</dbReference>
<dbReference type="GeneID" id="39977936"/>
<dbReference type="PANTHER" id="PTHR10762:SF2">
    <property type="entry name" value="2-(3-AMINO-3-CARBOXYPROPYL)HISTIDINE SYNTHASE SUBUNIT 2"/>
    <property type="match status" value="1"/>
</dbReference>
<proteinExistence type="predicted"/>
<dbReference type="InterPro" id="IPR016435">
    <property type="entry name" value="DPH1/DPH2"/>
</dbReference>
<organism evidence="1 2">
    <name type="scientific">Cryptosporidium ubiquitum</name>
    <dbReference type="NCBI Taxonomy" id="857276"/>
    <lineage>
        <taxon>Eukaryota</taxon>
        <taxon>Sar</taxon>
        <taxon>Alveolata</taxon>
        <taxon>Apicomplexa</taxon>
        <taxon>Conoidasida</taxon>
        <taxon>Coccidia</taxon>
        <taxon>Eucoccidiorida</taxon>
        <taxon>Eimeriorina</taxon>
        <taxon>Cryptosporidiidae</taxon>
        <taxon>Cryptosporidium</taxon>
    </lineage>
</organism>
<protein>
    <submittedName>
        <fullName evidence="1">Uncharacterized protein</fullName>
    </submittedName>
</protein>
<name>A0A1J4MN47_9CRYT</name>
<dbReference type="VEuPathDB" id="CryptoDB:cubi_01145"/>
<reference evidence="1 2" key="1">
    <citation type="submission" date="2016-10" db="EMBL/GenBank/DDBJ databases">
        <title>Reductive evolution of mitochondrial metabolism and differential evolution of invasion-related proteins in Cryptosporidium.</title>
        <authorList>
            <person name="Liu S."/>
            <person name="Roellig D.M."/>
            <person name="Guo Y."/>
            <person name="Li N."/>
            <person name="Frace M.A."/>
            <person name="Tang K."/>
            <person name="Zhang L."/>
            <person name="Feng Y."/>
            <person name="Xiao L."/>
        </authorList>
    </citation>
    <scope>NUCLEOTIDE SEQUENCE [LARGE SCALE GENOMIC DNA]</scope>
    <source>
        <strain evidence="1">39726</strain>
    </source>
</reference>
<dbReference type="Gene3D" id="3.40.50.11840">
    <property type="entry name" value="Diphthamide synthesis DPH1/DPH2 domain 1"/>
    <property type="match status" value="1"/>
</dbReference>
<evidence type="ECO:0000313" key="1">
    <source>
        <dbReference type="EMBL" id="OII74301.1"/>
    </source>
</evidence>
<sequence>MNLNFELGKYSNFDFRAASEWIAKHSIGKKRLVIALQFSESDVKYAPRIQFLMEEQINCIVSNEGSSKDQCNIRFFVLCDVANPKCCLDVLNIKKSHSDLVIHFGYSCYHNIGYFKLPVYFIPSSSDFFEVSDPIIFREIAHFLHEHLKNKLNEQNNSSKTINVIFSFQGILKDKFQSILLDEIRKLGLNEYNDKKKAFLYLLSPINVTDCFQNKDLEFIFDLLLTKIGHDKDLKLDELEKENSQKSNNENSNASVMFFHFISKDNKYSNLPNSFLERIILRYNQIFEIFLCQTNDSTSKIELNLNALDELNSIISKRFISIEKAKSIHTTNHVAFVITPGITPTEWKVIEFFKRHKYRRNTDNGNKVNIETHIISLTGVSEVKLRNFPDIDIFCFFGCSEYFLSHIIKKLSLKTPIILTPFEYLVFLGVKEWSTCHLSVSDLQFPNINEVNHSTSTHLSDSDDSEIDQDLSKLSIECSETFSNNKLATKSVSYCLHNIDKKTRNLLISLSSIKNKHENTYFGLNPLENTDHIPTITCGRDGIASMYNNETK</sequence>
<dbReference type="NCBIfam" id="TIGR00322">
    <property type="entry name" value="diphth2_R"/>
    <property type="match status" value="1"/>
</dbReference>
<dbReference type="GO" id="GO:0017183">
    <property type="term" value="P:protein histidyl modification to diphthamide"/>
    <property type="evidence" value="ECO:0007669"/>
    <property type="project" value="InterPro"/>
</dbReference>
<accession>A0A1J4MN47</accession>
<dbReference type="PANTHER" id="PTHR10762">
    <property type="entry name" value="DIPHTHAMIDE BIOSYNTHESIS PROTEIN"/>
    <property type="match status" value="1"/>
</dbReference>
<dbReference type="RefSeq" id="XP_028875494.1">
    <property type="nucleotide sequence ID" value="XM_029018157.1"/>
</dbReference>
<dbReference type="OrthoDB" id="361972at2759"/>
<evidence type="ECO:0000313" key="2">
    <source>
        <dbReference type="Proteomes" id="UP000186176"/>
    </source>
</evidence>
<dbReference type="AlphaFoldDB" id="A0A1J4MN47"/>